<comment type="caution">
    <text evidence="1">The sequence shown here is derived from an EMBL/GenBank/DDBJ whole genome shotgun (WGS) entry which is preliminary data.</text>
</comment>
<reference evidence="1" key="1">
    <citation type="submission" date="2023-10" db="EMBL/GenBank/DDBJ databases">
        <authorList>
            <person name="Rodriguez Cubillos JULIANA M."/>
            <person name="De Vega J."/>
        </authorList>
    </citation>
    <scope>NUCLEOTIDE SEQUENCE</scope>
</reference>
<sequence length="115" mass="13256">MLRWIEKTSVVELNFVENAPPAAFAFNPKNVNLHKKDSSPSNVGKLTELEIKDRIYRLSQMLSNTVMISKLPDKGEKLKNRIVELNRELTKLKMEQTNVVDLDDITDEFEKVLNV</sequence>
<accession>A0ACB0KAF6</accession>
<organism evidence="1 2">
    <name type="scientific">Trifolium pratense</name>
    <name type="common">Red clover</name>
    <dbReference type="NCBI Taxonomy" id="57577"/>
    <lineage>
        <taxon>Eukaryota</taxon>
        <taxon>Viridiplantae</taxon>
        <taxon>Streptophyta</taxon>
        <taxon>Embryophyta</taxon>
        <taxon>Tracheophyta</taxon>
        <taxon>Spermatophyta</taxon>
        <taxon>Magnoliopsida</taxon>
        <taxon>eudicotyledons</taxon>
        <taxon>Gunneridae</taxon>
        <taxon>Pentapetalae</taxon>
        <taxon>rosids</taxon>
        <taxon>fabids</taxon>
        <taxon>Fabales</taxon>
        <taxon>Fabaceae</taxon>
        <taxon>Papilionoideae</taxon>
        <taxon>50 kb inversion clade</taxon>
        <taxon>NPAAA clade</taxon>
        <taxon>Hologalegina</taxon>
        <taxon>IRL clade</taxon>
        <taxon>Trifolieae</taxon>
        <taxon>Trifolium</taxon>
    </lineage>
</organism>
<dbReference type="EMBL" id="CASHSV030000206">
    <property type="protein sequence ID" value="CAJ2653577.1"/>
    <property type="molecule type" value="Genomic_DNA"/>
</dbReference>
<proteinExistence type="predicted"/>
<name>A0ACB0KAF6_TRIPR</name>
<evidence type="ECO:0000313" key="1">
    <source>
        <dbReference type="EMBL" id="CAJ2653577.1"/>
    </source>
</evidence>
<gene>
    <name evidence="1" type="ORF">MILVUS5_LOCUS20891</name>
</gene>
<keyword evidence="2" id="KW-1185">Reference proteome</keyword>
<protein>
    <submittedName>
        <fullName evidence="1">Uncharacterized protein</fullName>
    </submittedName>
</protein>
<dbReference type="Proteomes" id="UP001177021">
    <property type="component" value="Unassembled WGS sequence"/>
</dbReference>
<evidence type="ECO:0000313" key="2">
    <source>
        <dbReference type="Proteomes" id="UP001177021"/>
    </source>
</evidence>